<name>A0A1K1N9Q4_SELRU</name>
<protein>
    <recommendedName>
        <fullName evidence="3">Capsule polysaccharide biosynthesis protein</fullName>
    </recommendedName>
</protein>
<sequence>MMKRLCVNDRDVRLRRLPKDIVIFGAGQDGQNWQRQYREELKIHYFLDNGTPSGCTKQVDEVPVYNAAEKIAQGNLYHILVLSRDYQDEMCAQLKEAGLVAGQDFHVWEWRGDLDLEHVYAFIEHNRQIWGKESKQRKSRKILCTMYWHHCADMVFTSYYGNVLAQKYDAEIIGASIKWPINYPFACEVYNSFHAKGFLPMVLSECQQKRVEELFDKIWPTLHTKNDWQAIEIDGINFGHEIYREYLRYVAGIFNPEKYEMDMRKILKQALRIIVYYKDYFSQNDVRAVTMTDGLYEEGYVRIIAWHYGAKVYAIDWGRVRYYPPGQDGLYVNNLNYPEIFNRLSAQEQEDGLLWAKKTLKERLGGATTEISSLAVSPWAQKQSTKRLLDENEKLKIVIVPHSIIDDAYPYGRFMFADHEDWLRFLGEMSERTDYDWYIKYHPIAGQESIELWDDIVKRYPKIKKLPINSSPKQLKEEGIKFALTLWGSCGYEYPLLGIQVIAAGPNPYGNYNFCWQAHTLEEYERMLLHLPEMYKQIDVEEIYQFYCVHFRYAIPPWWPVEDIFYPKRQMYTYNAPQPLRLNMYGRLEGYKDNFGEWQYRWFIDEFSPEFHQKLMQRCKDNIEMATAAAESH</sequence>
<dbReference type="EMBL" id="FPJA01000005">
    <property type="protein sequence ID" value="SFW31989.1"/>
    <property type="molecule type" value="Genomic_DNA"/>
</dbReference>
<organism evidence="1 2">
    <name type="scientific">Selenomonas ruminantium</name>
    <dbReference type="NCBI Taxonomy" id="971"/>
    <lineage>
        <taxon>Bacteria</taxon>
        <taxon>Bacillati</taxon>
        <taxon>Bacillota</taxon>
        <taxon>Negativicutes</taxon>
        <taxon>Selenomonadales</taxon>
        <taxon>Selenomonadaceae</taxon>
        <taxon>Selenomonas</taxon>
    </lineage>
</organism>
<gene>
    <name evidence="1" type="ORF">SAMN02910323_1285</name>
</gene>
<dbReference type="AlphaFoldDB" id="A0A1K1N9Q4"/>
<keyword evidence="2" id="KW-1185">Reference proteome</keyword>
<evidence type="ECO:0000313" key="2">
    <source>
        <dbReference type="Proteomes" id="UP000182958"/>
    </source>
</evidence>
<reference evidence="2" key="1">
    <citation type="submission" date="2016-11" db="EMBL/GenBank/DDBJ databases">
        <authorList>
            <person name="Varghese N."/>
            <person name="Submissions S."/>
        </authorList>
    </citation>
    <scope>NUCLEOTIDE SEQUENCE [LARGE SCALE GENOMIC DNA]</scope>
    <source>
        <strain evidence="2">C3</strain>
    </source>
</reference>
<accession>A0A1K1N9Q4</accession>
<evidence type="ECO:0000313" key="1">
    <source>
        <dbReference type="EMBL" id="SFW31989.1"/>
    </source>
</evidence>
<dbReference type="RefSeq" id="WP_072305953.1">
    <property type="nucleotide sequence ID" value="NZ_FPJA01000005.1"/>
</dbReference>
<dbReference type="Gene3D" id="3.40.50.720">
    <property type="entry name" value="NAD(P)-binding Rossmann-like Domain"/>
    <property type="match status" value="1"/>
</dbReference>
<evidence type="ECO:0008006" key="3">
    <source>
        <dbReference type="Google" id="ProtNLM"/>
    </source>
</evidence>
<proteinExistence type="predicted"/>
<dbReference type="Proteomes" id="UP000182958">
    <property type="component" value="Unassembled WGS sequence"/>
</dbReference>